<keyword evidence="3" id="KW-1185">Reference proteome</keyword>
<accession>A0A2T0R4Z7</accession>
<dbReference type="Proteomes" id="UP000238083">
    <property type="component" value="Unassembled WGS sequence"/>
</dbReference>
<proteinExistence type="predicted"/>
<sequence length="136" mass="14567">MTVNPDDRLQIHETLARLADAVDAGRFDELDEVFTPDAVYDMSATGLGVFRGRDGIRAAAAGMARSGRAPLAHFVTNVVVTGTDDGATVRSKGLMLMPDGQTLAVGHDDVLRRDRGAWRLSRRTITPVPRPVAAQG</sequence>
<gene>
    <name evidence="2" type="ORF">CLV37_10447</name>
</gene>
<dbReference type="EMBL" id="PVZF01000004">
    <property type="protein sequence ID" value="PRY15838.1"/>
    <property type="molecule type" value="Genomic_DNA"/>
</dbReference>
<dbReference type="SUPFAM" id="SSF54427">
    <property type="entry name" value="NTF2-like"/>
    <property type="match status" value="1"/>
</dbReference>
<dbReference type="RefSeq" id="WP_342762256.1">
    <property type="nucleotide sequence ID" value="NZ_PVZF01000004.1"/>
</dbReference>
<dbReference type="AlphaFoldDB" id="A0A2T0R4Z7"/>
<dbReference type="Gene3D" id="3.10.450.50">
    <property type="match status" value="1"/>
</dbReference>
<comment type="caution">
    <text evidence="2">The sequence shown here is derived from an EMBL/GenBank/DDBJ whole genome shotgun (WGS) entry which is preliminary data.</text>
</comment>
<protein>
    <submittedName>
        <fullName evidence="2">Ketosteroid isomerase-like protein</fullName>
    </submittedName>
</protein>
<dbReference type="InterPro" id="IPR037401">
    <property type="entry name" value="SnoaL-like"/>
</dbReference>
<evidence type="ECO:0000259" key="1">
    <source>
        <dbReference type="Pfam" id="PF13577"/>
    </source>
</evidence>
<dbReference type="InterPro" id="IPR032710">
    <property type="entry name" value="NTF2-like_dom_sf"/>
</dbReference>
<keyword evidence="2" id="KW-0413">Isomerase</keyword>
<name>A0A2T0R4Z7_9ACTN</name>
<dbReference type="GO" id="GO:0016853">
    <property type="term" value="F:isomerase activity"/>
    <property type="evidence" value="ECO:0007669"/>
    <property type="project" value="UniProtKB-KW"/>
</dbReference>
<evidence type="ECO:0000313" key="3">
    <source>
        <dbReference type="Proteomes" id="UP000238083"/>
    </source>
</evidence>
<evidence type="ECO:0000313" key="2">
    <source>
        <dbReference type="EMBL" id="PRY15838.1"/>
    </source>
</evidence>
<feature type="domain" description="SnoaL-like" evidence="1">
    <location>
        <begin position="6"/>
        <end position="124"/>
    </location>
</feature>
<reference evidence="2 3" key="1">
    <citation type="submission" date="2018-03" db="EMBL/GenBank/DDBJ databases">
        <title>Genomic Encyclopedia of Archaeal and Bacterial Type Strains, Phase II (KMG-II): from individual species to whole genera.</title>
        <authorList>
            <person name="Goeker M."/>
        </authorList>
    </citation>
    <scope>NUCLEOTIDE SEQUENCE [LARGE SCALE GENOMIC DNA]</scope>
    <source>
        <strain evidence="2 3">DSM 19711</strain>
    </source>
</reference>
<organism evidence="2 3">
    <name type="scientific">Kineococcus rhizosphaerae</name>
    <dbReference type="NCBI Taxonomy" id="559628"/>
    <lineage>
        <taxon>Bacteria</taxon>
        <taxon>Bacillati</taxon>
        <taxon>Actinomycetota</taxon>
        <taxon>Actinomycetes</taxon>
        <taxon>Kineosporiales</taxon>
        <taxon>Kineosporiaceae</taxon>
        <taxon>Kineococcus</taxon>
    </lineage>
</organism>
<dbReference type="Pfam" id="PF13577">
    <property type="entry name" value="SnoaL_4"/>
    <property type="match status" value="1"/>
</dbReference>